<dbReference type="AlphaFoldDB" id="A0AAV8THP3"/>
<accession>A0AAV8THP3</accession>
<evidence type="ECO:0000256" key="5">
    <source>
        <dbReference type="ARBA" id="ARBA00022989"/>
    </source>
</evidence>
<comment type="caution">
    <text evidence="9">The sequence shown here is derived from an EMBL/GenBank/DDBJ whole genome shotgun (WGS) entry which is preliminary data.</text>
</comment>
<organism evidence="9 10">
    <name type="scientific">Erythroxylum novogranatense</name>
    <dbReference type="NCBI Taxonomy" id="1862640"/>
    <lineage>
        <taxon>Eukaryota</taxon>
        <taxon>Viridiplantae</taxon>
        <taxon>Streptophyta</taxon>
        <taxon>Embryophyta</taxon>
        <taxon>Tracheophyta</taxon>
        <taxon>Spermatophyta</taxon>
        <taxon>Magnoliopsida</taxon>
        <taxon>eudicotyledons</taxon>
        <taxon>Gunneridae</taxon>
        <taxon>Pentapetalae</taxon>
        <taxon>rosids</taxon>
        <taxon>fabids</taxon>
        <taxon>Malpighiales</taxon>
        <taxon>Erythroxylaceae</taxon>
        <taxon>Erythroxylum</taxon>
    </lineage>
</organism>
<evidence type="ECO:0000256" key="3">
    <source>
        <dbReference type="ARBA" id="ARBA00022448"/>
    </source>
</evidence>
<feature type="domain" description="ABC-2 type transporter transmembrane" evidence="8">
    <location>
        <begin position="1"/>
        <end position="196"/>
    </location>
</feature>
<dbReference type="PANTHER" id="PTHR48042">
    <property type="entry name" value="ABC TRANSPORTER G FAMILY MEMBER 11"/>
    <property type="match status" value="1"/>
</dbReference>
<evidence type="ECO:0000259" key="8">
    <source>
        <dbReference type="Pfam" id="PF01061"/>
    </source>
</evidence>
<comment type="subcellular location">
    <subcellularLocation>
        <location evidence="1">Membrane</location>
        <topology evidence="1">Multi-pass membrane protein</topology>
    </subcellularLocation>
</comment>
<gene>
    <name evidence="9" type="ORF">K2173_014692</name>
</gene>
<sequence>MYRDLGYYWLRLAIYIAVCLCVGTIFHDIGHDYGSIQARGSMLMFVTSFLTFMAIGGFPSFVEDMKRRLNGHYGVGAFVIGNTFSSLPYLRLISVIPGAIAYYLVGLQKKFGHFVYFTMLLFMRMMLVESLMMLVASIVPDFLMGIITGAGIQGVMMLNGGFFRLPNDLPKPFWRYPMFYIAFHRYANQGLHKNEFKGLTFPNNQAAGGGTITSEEILRSFWQVDMDYSKWVVLLVLLSMVVAYRLIFLGIIKFTEKVKPIIRAFLAGRSRPTRPIPENLYSSTLYQASS</sequence>
<feature type="transmembrane region" description="Helical" evidence="7">
    <location>
        <begin position="231"/>
        <end position="252"/>
    </location>
</feature>
<dbReference type="GO" id="GO:0140359">
    <property type="term" value="F:ABC-type transporter activity"/>
    <property type="evidence" value="ECO:0007669"/>
    <property type="project" value="InterPro"/>
</dbReference>
<feature type="transmembrane region" description="Helical" evidence="7">
    <location>
        <begin position="114"/>
        <end position="136"/>
    </location>
</feature>
<evidence type="ECO:0000256" key="2">
    <source>
        <dbReference type="ARBA" id="ARBA00005814"/>
    </source>
</evidence>
<evidence type="ECO:0000256" key="7">
    <source>
        <dbReference type="SAM" id="Phobius"/>
    </source>
</evidence>
<reference evidence="9 10" key="1">
    <citation type="submission" date="2021-09" db="EMBL/GenBank/DDBJ databases">
        <title>Genomic insights and catalytic innovation underlie evolution of tropane alkaloids biosynthesis.</title>
        <authorList>
            <person name="Wang Y.-J."/>
            <person name="Tian T."/>
            <person name="Huang J.-P."/>
            <person name="Huang S.-X."/>
        </authorList>
    </citation>
    <scope>NUCLEOTIDE SEQUENCE [LARGE SCALE GENOMIC DNA]</scope>
    <source>
        <strain evidence="9">KIB-2018</strain>
        <tissue evidence="9">Leaf</tissue>
    </source>
</reference>
<keyword evidence="5 7" id="KW-1133">Transmembrane helix</keyword>
<keyword evidence="3" id="KW-0813">Transport</keyword>
<protein>
    <recommendedName>
        <fullName evidence="8">ABC-2 type transporter transmembrane domain-containing protein</fullName>
    </recommendedName>
</protein>
<evidence type="ECO:0000256" key="4">
    <source>
        <dbReference type="ARBA" id="ARBA00022692"/>
    </source>
</evidence>
<feature type="transmembrane region" description="Helical" evidence="7">
    <location>
        <begin position="142"/>
        <end position="165"/>
    </location>
</feature>
<name>A0AAV8THP3_9ROSI</name>
<comment type="similarity">
    <text evidence="2">Belongs to the ABC transporter superfamily. ABCG family. Eye pigment precursor importer (TC 3.A.1.204) subfamily.</text>
</comment>
<proteinExistence type="inferred from homology"/>
<dbReference type="GO" id="GO:0016020">
    <property type="term" value="C:membrane"/>
    <property type="evidence" value="ECO:0007669"/>
    <property type="project" value="UniProtKB-SubCell"/>
</dbReference>
<keyword evidence="4 7" id="KW-0812">Transmembrane</keyword>
<evidence type="ECO:0000313" key="10">
    <source>
        <dbReference type="Proteomes" id="UP001159364"/>
    </source>
</evidence>
<evidence type="ECO:0000313" key="9">
    <source>
        <dbReference type="EMBL" id="KAJ8765570.1"/>
    </source>
</evidence>
<evidence type="ECO:0000256" key="1">
    <source>
        <dbReference type="ARBA" id="ARBA00004141"/>
    </source>
</evidence>
<dbReference type="PANTHER" id="PTHR48042:SF19">
    <property type="entry name" value="OS09G0472100 PROTEIN"/>
    <property type="match status" value="1"/>
</dbReference>
<dbReference type="Pfam" id="PF01061">
    <property type="entry name" value="ABC2_membrane"/>
    <property type="match status" value="1"/>
</dbReference>
<evidence type="ECO:0000256" key="6">
    <source>
        <dbReference type="ARBA" id="ARBA00023136"/>
    </source>
</evidence>
<dbReference type="InterPro" id="IPR013525">
    <property type="entry name" value="ABC2_TM"/>
</dbReference>
<feature type="transmembrane region" description="Helical" evidence="7">
    <location>
        <begin position="12"/>
        <end position="30"/>
    </location>
</feature>
<dbReference type="EMBL" id="JAIWQS010000005">
    <property type="protein sequence ID" value="KAJ8765570.1"/>
    <property type="molecule type" value="Genomic_DNA"/>
</dbReference>
<keyword evidence="10" id="KW-1185">Reference proteome</keyword>
<dbReference type="Proteomes" id="UP001159364">
    <property type="component" value="Linkage Group LG05"/>
</dbReference>
<keyword evidence="6 7" id="KW-0472">Membrane</keyword>
<feature type="transmembrane region" description="Helical" evidence="7">
    <location>
        <begin position="42"/>
        <end position="62"/>
    </location>
</feature>
<dbReference type="InterPro" id="IPR052215">
    <property type="entry name" value="Plant_ABCG"/>
</dbReference>